<keyword evidence="2" id="KW-1185">Reference proteome</keyword>
<organism evidence="1 2">
    <name type="scientific">Vigna mungo</name>
    <name type="common">Black gram</name>
    <name type="synonym">Phaseolus mungo</name>
    <dbReference type="NCBI Taxonomy" id="3915"/>
    <lineage>
        <taxon>Eukaryota</taxon>
        <taxon>Viridiplantae</taxon>
        <taxon>Streptophyta</taxon>
        <taxon>Embryophyta</taxon>
        <taxon>Tracheophyta</taxon>
        <taxon>Spermatophyta</taxon>
        <taxon>Magnoliopsida</taxon>
        <taxon>eudicotyledons</taxon>
        <taxon>Gunneridae</taxon>
        <taxon>Pentapetalae</taxon>
        <taxon>rosids</taxon>
        <taxon>fabids</taxon>
        <taxon>Fabales</taxon>
        <taxon>Fabaceae</taxon>
        <taxon>Papilionoideae</taxon>
        <taxon>50 kb inversion clade</taxon>
        <taxon>NPAAA clade</taxon>
        <taxon>indigoferoid/millettioid clade</taxon>
        <taxon>Phaseoleae</taxon>
        <taxon>Vigna</taxon>
    </lineage>
</organism>
<proteinExistence type="predicted"/>
<evidence type="ECO:0000313" key="1">
    <source>
        <dbReference type="EMBL" id="WVZ10568.1"/>
    </source>
</evidence>
<sequence>VAKFACHSTSSSFIVLLRIFNLENISPVGLSELVAIWGFCTTNTHEGMHISLCSLQTIHLLCNLFLALHTVMFAHTLKVPLDPPSRVYDSMCDAGIFCYGKALLQQKWFDQCAYNFSPFSYSFFLR</sequence>
<feature type="non-terminal residue" evidence="1">
    <location>
        <position position="1"/>
    </location>
</feature>
<name>A0AAQ3NLT1_VIGMU</name>
<accession>A0AAQ3NLT1</accession>
<protein>
    <submittedName>
        <fullName evidence="1">Uncharacterized protein</fullName>
    </submittedName>
</protein>
<dbReference type="EMBL" id="CP144696">
    <property type="protein sequence ID" value="WVZ10568.1"/>
    <property type="molecule type" value="Genomic_DNA"/>
</dbReference>
<dbReference type="AlphaFoldDB" id="A0AAQ3NLT1"/>
<gene>
    <name evidence="1" type="ORF">V8G54_015098</name>
</gene>
<evidence type="ECO:0000313" key="2">
    <source>
        <dbReference type="Proteomes" id="UP001374535"/>
    </source>
</evidence>
<reference evidence="1 2" key="1">
    <citation type="journal article" date="2023" name="Life. Sci Alliance">
        <title>Evolutionary insights into 3D genome organization and epigenetic landscape of Vigna mungo.</title>
        <authorList>
            <person name="Junaid A."/>
            <person name="Singh B."/>
            <person name="Bhatia S."/>
        </authorList>
    </citation>
    <scope>NUCLEOTIDE SEQUENCE [LARGE SCALE GENOMIC DNA]</scope>
    <source>
        <strain evidence="1">Urdbean</strain>
    </source>
</reference>
<dbReference type="Proteomes" id="UP001374535">
    <property type="component" value="Chromosome 5"/>
</dbReference>